<evidence type="ECO:0000256" key="6">
    <source>
        <dbReference type="PROSITE-ProRule" id="PRU00169"/>
    </source>
</evidence>
<feature type="active site" evidence="4 5">
    <location>
        <position position="191"/>
    </location>
</feature>
<dbReference type="EC" id="3.5.1.44" evidence="4"/>
<protein>
    <recommendedName>
        <fullName evidence="4">Protein-glutamate methylesterase/protein-glutamine glutaminase</fullName>
        <ecNumber evidence="4">3.1.1.61</ecNumber>
        <ecNumber evidence="4">3.5.1.44</ecNumber>
    </recommendedName>
</protein>
<organism evidence="9 10">
    <name type="scientific">Glycocaulis abyssi</name>
    <dbReference type="NCBI Taxonomy" id="1433403"/>
    <lineage>
        <taxon>Bacteria</taxon>
        <taxon>Pseudomonadati</taxon>
        <taxon>Pseudomonadota</taxon>
        <taxon>Alphaproteobacteria</taxon>
        <taxon>Maricaulales</taxon>
        <taxon>Maricaulaceae</taxon>
        <taxon>Glycocaulis</taxon>
    </lineage>
</organism>
<name>A0ABV9NCI7_9PROT</name>
<dbReference type="EC" id="3.1.1.61" evidence="4"/>
<evidence type="ECO:0000259" key="7">
    <source>
        <dbReference type="PROSITE" id="PS50110"/>
    </source>
</evidence>
<comment type="function">
    <text evidence="4">Involved in chemotaxis. Part of a chemotaxis signal transduction system that modulates chemotaxis in response to various stimuli. Catalyzes the demethylation of specific methylglutamate residues introduced into the chemoreceptors (methyl-accepting chemotaxis proteins or MCP) by CheR. Also mediates the irreversible deamidation of specific glutamine residues to glutamic acid.</text>
</comment>
<dbReference type="InterPro" id="IPR001789">
    <property type="entry name" value="Sig_transdc_resp-reg_receiver"/>
</dbReference>
<dbReference type="CDD" id="cd17541">
    <property type="entry name" value="REC_CheB-like"/>
    <property type="match status" value="1"/>
</dbReference>
<dbReference type="HAMAP" id="MF_00099">
    <property type="entry name" value="CheB_chemtxs"/>
    <property type="match status" value="1"/>
</dbReference>
<comment type="PTM">
    <text evidence="4">Phosphorylated by CheA. Phosphorylation of the N-terminal regulatory domain activates the methylesterase activity.</text>
</comment>
<reference evidence="10" key="1">
    <citation type="journal article" date="2019" name="Int. J. Syst. Evol. Microbiol.">
        <title>The Global Catalogue of Microorganisms (GCM) 10K type strain sequencing project: providing services to taxonomists for standard genome sequencing and annotation.</title>
        <authorList>
            <consortium name="The Broad Institute Genomics Platform"/>
            <consortium name="The Broad Institute Genome Sequencing Center for Infectious Disease"/>
            <person name="Wu L."/>
            <person name="Ma J."/>
        </authorList>
    </citation>
    <scope>NUCLEOTIDE SEQUENCE [LARGE SCALE GENOMIC DNA]</scope>
    <source>
        <strain evidence="10">CCUG 62981</strain>
    </source>
</reference>
<evidence type="ECO:0000256" key="4">
    <source>
        <dbReference type="HAMAP-Rule" id="MF_00099"/>
    </source>
</evidence>
<keyword evidence="1 4" id="KW-0145">Chemotaxis</keyword>
<dbReference type="PANTHER" id="PTHR42872">
    <property type="entry name" value="PROTEIN-GLUTAMATE METHYLESTERASE/PROTEIN-GLUTAMINE GLUTAMINASE"/>
    <property type="match status" value="1"/>
</dbReference>
<evidence type="ECO:0000313" key="10">
    <source>
        <dbReference type="Proteomes" id="UP001596024"/>
    </source>
</evidence>
<dbReference type="CDD" id="cd16432">
    <property type="entry name" value="CheB_Rec"/>
    <property type="match status" value="1"/>
</dbReference>
<dbReference type="EMBL" id="JBHSGQ010000003">
    <property type="protein sequence ID" value="MFC4725204.1"/>
    <property type="molecule type" value="Genomic_DNA"/>
</dbReference>
<evidence type="ECO:0000256" key="2">
    <source>
        <dbReference type="ARBA" id="ARBA00022801"/>
    </source>
</evidence>
<comment type="caution">
    <text evidence="9">The sequence shown here is derived from an EMBL/GenBank/DDBJ whole genome shotgun (WGS) entry which is preliminary data.</text>
</comment>
<comment type="similarity">
    <text evidence="4">Belongs to the CheB family.</text>
</comment>
<dbReference type="SUPFAM" id="SSF52172">
    <property type="entry name" value="CheY-like"/>
    <property type="match status" value="1"/>
</dbReference>
<proteinExistence type="inferred from homology"/>
<keyword evidence="4" id="KW-0963">Cytoplasm</keyword>
<sequence>MNAAANLPPGATPGTLPRVLVVDDSAVVRGLVARWIEADPRLALAATCSDGEQGVKRAGELQPDLVVLDIEMPRMDGLTALPQILKAAPKARVIMASTLTQKGAQVTLQALSLGAADFAPKPDTSRMGGAESYRVELLDKLAVLAPRYAPHRPVGTVRTSAAAMPVESGAVPAPSGRELPSRIDLLAIGSSTGGPQALRQVINNLPASIRMPVVIAQHMPKVFTAILAEHLSREGLPAREASDGETLKAGHVYVAPGDFHLTVEGTPGQFRARLDQNPPINFCRPSVDPLFESCARAAGKNLLALVLTGMGSDGRGGAGHVRKAGGGVIVQDQASSVVWGMPGAVAEAGLADLVLPLNQIGPELARRLTGAR</sequence>
<dbReference type="RefSeq" id="WP_371395085.1">
    <property type="nucleotide sequence ID" value="NZ_CP163421.1"/>
</dbReference>
<comment type="catalytic activity">
    <reaction evidence="4">
        <text>L-glutaminyl-[protein] + H2O = L-glutamyl-[protein] + NH4(+)</text>
        <dbReference type="Rhea" id="RHEA:16441"/>
        <dbReference type="Rhea" id="RHEA-COMP:10207"/>
        <dbReference type="Rhea" id="RHEA-COMP:10208"/>
        <dbReference type="ChEBI" id="CHEBI:15377"/>
        <dbReference type="ChEBI" id="CHEBI:28938"/>
        <dbReference type="ChEBI" id="CHEBI:29973"/>
        <dbReference type="ChEBI" id="CHEBI:30011"/>
        <dbReference type="EC" id="3.5.1.44"/>
    </reaction>
</comment>
<gene>
    <name evidence="4" type="primary">cheB</name>
    <name evidence="9" type="ORF">ACFPB0_07870</name>
</gene>
<dbReference type="NCBIfam" id="NF001965">
    <property type="entry name" value="PRK00742.1"/>
    <property type="match status" value="1"/>
</dbReference>
<evidence type="ECO:0000256" key="5">
    <source>
        <dbReference type="PROSITE-ProRule" id="PRU00050"/>
    </source>
</evidence>
<comment type="catalytic activity">
    <reaction evidence="3 4">
        <text>[protein]-L-glutamate 5-O-methyl ester + H2O = L-glutamyl-[protein] + methanol + H(+)</text>
        <dbReference type="Rhea" id="RHEA:23236"/>
        <dbReference type="Rhea" id="RHEA-COMP:10208"/>
        <dbReference type="Rhea" id="RHEA-COMP:10311"/>
        <dbReference type="ChEBI" id="CHEBI:15377"/>
        <dbReference type="ChEBI" id="CHEBI:15378"/>
        <dbReference type="ChEBI" id="CHEBI:17790"/>
        <dbReference type="ChEBI" id="CHEBI:29973"/>
        <dbReference type="ChEBI" id="CHEBI:82795"/>
        <dbReference type="EC" id="3.1.1.61"/>
    </reaction>
</comment>
<evidence type="ECO:0000313" key="9">
    <source>
        <dbReference type="EMBL" id="MFC4725204.1"/>
    </source>
</evidence>
<dbReference type="Pfam" id="PF00072">
    <property type="entry name" value="Response_reg"/>
    <property type="match status" value="1"/>
</dbReference>
<evidence type="ECO:0000256" key="3">
    <source>
        <dbReference type="ARBA" id="ARBA00048267"/>
    </source>
</evidence>
<dbReference type="Gene3D" id="3.40.50.2300">
    <property type="match status" value="1"/>
</dbReference>
<dbReference type="PIRSF" id="PIRSF000876">
    <property type="entry name" value="RR_chemtxs_CheB"/>
    <property type="match status" value="1"/>
</dbReference>
<dbReference type="Proteomes" id="UP001596024">
    <property type="component" value="Unassembled WGS sequence"/>
</dbReference>
<feature type="domain" description="Response regulatory" evidence="7">
    <location>
        <begin position="18"/>
        <end position="136"/>
    </location>
</feature>
<dbReference type="SUPFAM" id="SSF52738">
    <property type="entry name" value="Methylesterase CheB, C-terminal domain"/>
    <property type="match status" value="1"/>
</dbReference>
<dbReference type="PROSITE" id="PS50110">
    <property type="entry name" value="RESPONSE_REGULATORY"/>
    <property type="match status" value="1"/>
</dbReference>
<keyword evidence="4 6" id="KW-0597">Phosphoprotein</keyword>
<dbReference type="InterPro" id="IPR000673">
    <property type="entry name" value="Sig_transdc_resp-reg_Me-estase"/>
</dbReference>
<keyword evidence="2 4" id="KW-0378">Hydrolase</keyword>
<dbReference type="InterPro" id="IPR011006">
    <property type="entry name" value="CheY-like_superfamily"/>
</dbReference>
<evidence type="ECO:0000259" key="8">
    <source>
        <dbReference type="PROSITE" id="PS50122"/>
    </source>
</evidence>
<keyword evidence="10" id="KW-1185">Reference proteome</keyword>
<dbReference type="PROSITE" id="PS50122">
    <property type="entry name" value="CHEB"/>
    <property type="match status" value="1"/>
</dbReference>
<accession>A0ABV9NCI7</accession>
<dbReference type="GO" id="GO:0008984">
    <property type="term" value="F:protein-glutamate methylesterase activity"/>
    <property type="evidence" value="ECO:0007669"/>
    <property type="project" value="UniProtKB-EC"/>
</dbReference>
<feature type="domain" description="CheB-type methylesterase" evidence="8">
    <location>
        <begin position="172"/>
        <end position="371"/>
    </location>
</feature>
<dbReference type="Gene3D" id="3.40.50.180">
    <property type="entry name" value="Methylesterase CheB, C-terminal domain"/>
    <property type="match status" value="1"/>
</dbReference>
<dbReference type="InterPro" id="IPR008248">
    <property type="entry name" value="CheB-like"/>
</dbReference>
<feature type="active site" evidence="4 5">
    <location>
        <position position="313"/>
    </location>
</feature>
<dbReference type="InterPro" id="IPR035909">
    <property type="entry name" value="CheB_C"/>
</dbReference>
<comment type="domain">
    <text evidence="4">Contains a C-terminal catalytic domain, and an N-terminal region which modulates catalytic activity.</text>
</comment>
<comment type="subcellular location">
    <subcellularLocation>
        <location evidence="4">Cytoplasm</location>
    </subcellularLocation>
</comment>
<dbReference type="PANTHER" id="PTHR42872:SF3">
    <property type="entry name" value="PROTEIN-GLUTAMATE METHYLESTERASE_PROTEIN-GLUTAMINE GLUTAMINASE 1"/>
    <property type="match status" value="1"/>
</dbReference>
<feature type="modified residue" description="4-aspartylphosphate" evidence="4 6">
    <location>
        <position position="69"/>
    </location>
</feature>
<dbReference type="SMART" id="SM00448">
    <property type="entry name" value="REC"/>
    <property type="match status" value="1"/>
</dbReference>
<dbReference type="Pfam" id="PF01339">
    <property type="entry name" value="CheB_methylest"/>
    <property type="match status" value="1"/>
</dbReference>
<feature type="active site" evidence="4 5">
    <location>
        <position position="218"/>
    </location>
</feature>
<evidence type="ECO:0000256" key="1">
    <source>
        <dbReference type="ARBA" id="ARBA00022500"/>
    </source>
</evidence>